<keyword evidence="2" id="KW-1185">Reference proteome</keyword>
<dbReference type="Proteomes" id="UP000030645">
    <property type="component" value="Unassembled WGS sequence"/>
</dbReference>
<protein>
    <submittedName>
        <fullName evidence="1">Uncharacterized protein</fullName>
    </submittedName>
</protein>
<organism evidence="1 2">
    <name type="scientific">Morus notabilis</name>
    <dbReference type="NCBI Taxonomy" id="981085"/>
    <lineage>
        <taxon>Eukaryota</taxon>
        <taxon>Viridiplantae</taxon>
        <taxon>Streptophyta</taxon>
        <taxon>Embryophyta</taxon>
        <taxon>Tracheophyta</taxon>
        <taxon>Spermatophyta</taxon>
        <taxon>Magnoliopsida</taxon>
        <taxon>eudicotyledons</taxon>
        <taxon>Gunneridae</taxon>
        <taxon>Pentapetalae</taxon>
        <taxon>rosids</taxon>
        <taxon>fabids</taxon>
        <taxon>Rosales</taxon>
        <taxon>Moraceae</taxon>
        <taxon>Moreae</taxon>
        <taxon>Morus</taxon>
    </lineage>
</organism>
<gene>
    <name evidence="1" type="ORF">L484_023244</name>
</gene>
<dbReference type="EMBL" id="KE345304">
    <property type="protein sequence ID" value="EXB99715.1"/>
    <property type="molecule type" value="Genomic_DNA"/>
</dbReference>
<proteinExistence type="predicted"/>
<sequence length="132" mass="13969">MEAQEISQQPSSHSLSSAHSKNLTLVPPNLSSSATVQGNKSSRLKAFCKCSVGWSCVITRTEGPDAGKAFVKCGGECTCVIEADGTVIKDAKLPKELEDMAEGEVFCKCGEGWSCVISKVEGPDAAKSFYEC</sequence>
<evidence type="ECO:0000313" key="1">
    <source>
        <dbReference type="EMBL" id="EXB99715.1"/>
    </source>
</evidence>
<name>W9RNG7_9ROSA</name>
<dbReference type="AlphaFoldDB" id="W9RNG7"/>
<evidence type="ECO:0000313" key="2">
    <source>
        <dbReference type="Proteomes" id="UP000030645"/>
    </source>
</evidence>
<accession>W9RNG7</accession>
<reference evidence="2" key="1">
    <citation type="submission" date="2013-01" db="EMBL/GenBank/DDBJ databases">
        <title>Draft Genome Sequence of a Mulberry Tree, Morus notabilis C.K. Schneid.</title>
        <authorList>
            <person name="He N."/>
            <person name="Zhao S."/>
        </authorList>
    </citation>
    <scope>NUCLEOTIDE SEQUENCE</scope>
</reference>